<accession>A0A165W8Z0</accession>
<organism evidence="1 2">
    <name type="scientific">Neolentinus lepideus HHB14362 ss-1</name>
    <dbReference type="NCBI Taxonomy" id="1314782"/>
    <lineage>
        <taxon>Eukaryota</taxon>
        <taxon>Fungi</taxon>
        <taxon>Dikarya</taxon>
        <taxon>Basidiomycota</taxon>
        <taxon>Agaricomycotina</taxon>
        <taxon>Agaricomycetes</taxon>
        <taxon>Gloeophyllales</taxon>
        <taxon>Gloeophyllaceae</taxon>
        <taxon>Neolentinus</taxon>
    </lineage>
</organism>
<reference evidence="1 2" key="1">
    <citation type="journal article" date="2016" name="Mol. Biol. Evol.">
        <title>Comparative Genomics of Early-Diverging Mushroom-Forming Fungi Provides Insights into the Origins of Lignocellulose Decay Capabilities.</title>
        <authorList>
            <person name="Nagy L.G."/>
            <person name="Riley R."/>
            <person name="Tritt A."/>
            <person name="Adam C."/>
            <person name="Daum C."/>
            <person name="Floudas D."/>
            <person name="Sun H."/>
            <person name="Yadav J.S."/>
            <person name="Pangilinan J."/>
            <person name="Larsson K.H."/>
            <person name="Matsuura K."/>
            <person name="Barry K."/>
            <person name="Labutti K."/>
            <person name="Kuo R."/>
            <person name="Ohm R.A."/>
            <person name="Bhattacharya S.S."/>
            <person name="Shirouzu T."/>
            <person name="Yoshinaga Y."/>
            <person name="Martin F.M."/>
            <person name="Grigoriev I.V."/>
            <person name="Hibbett D.S."/>
        </authorList>
    </citation>
    <scope>NUCLEOTIDE SEQUENCE [LARGE SCALE GENOMIC DNA]</scope>
    <source>
        <strain evidence="1 2">HHB14362 ss-1</strain>
    </source>
</reference>
<name>A0A165W8Z0_9AGAM</name>
<keyword evidence="2" id="KW-1185">Reference proteome</keyword>
<dbReference type="InParanoid" id="A0A165W8Z0"/>
<evidence type="ECO:0000313" key="2">
    <source>
        <dbReference type="Proteomes" id="UP000076761"/>
    </source>
</evidence>
<sequence length="139" mass="15777">MSRRSLPKPSLHWRCAHCSTFRVAALCSVRNERQPNGRACLRNWFHAAQNGNTRRYDMNYKTGNGFVVKLEAVIHNICQRSRLYIVCVHRISELTGTELCPHAATARGERVQNGILRNIDKLKLSRTSAKFLSGRPTTG</sequence>
<proteinExistence type="predicted"/>
<gene>
    <name evidence="1" type="ORF">NEOLEDRAFT_1126496</name>
</gene>
<dbReference type="AlphaFoldDB" id="A0A165W8Z0"/>
<evidence type="ECO:0000313" key="1">
    <source>
        <dbReference type="EMBL" id="KZT30850.1"/>
    </source>
</evidence>
<dbReference type="Proteomes" id="UP000076761">
    <property type="component" value="Unassembled WGS sequence"/>
</dbReference>
<protein>
    <submittedName>
        <fullName evidence="1">Uncharacterized protein</fullName>
    </submittedName>
</protein>
<feature type="non-terminal residue" evidence="1">
    <location>
        <position position="139"/>
    </location>
</feature>
<dbReference type="EMBL" id="KV425551">
    <property type="protein sequence ID" value="KZT30850.1"/>
    <property type="molecule type" value="Genomic_DNA"/>
</dbReference>